<evidence type="ECO:0008006" key="4">
    <source>
        <dbReference type="Google" id="ProtNLM"/>
    </source>
</evidence>
<comment type="similarity">
    <text evidence="1">Belongs to the BtpA family.</text>
</comment>
<dbReference type="PANTHER" id="PTHR21381:SF3">
    <property type="entry name" value="SGC REGION PROTEIN SGCQ-RELATED"/>
    <property type="match status" value="1"/>
</dbReference>
<comment type="caution">
    <text evidence="2">The sequence shown here is derived from an EMBL/GenBank/DDBJ whole genome shotgun (WGS) entry which is preliminary data.</text>
</comment>
<reference evidence="2" key="2">
    <citation type="submission" date="2023-04" db="EMBL/GenBank/DDBJ databases">
        <authorList>
            <person name="Bu L."/>
            <person name="Lu L."/>
            <person name="Laidemitt M.R."/>
            <person name="Zhang S.M."/>
            <person name="Mutuku M."/>
            <person name="Mkoji G."/>
            <person name="Steinauer M."/>
            <person name="Loker E.S."/>
        </authorList>
    </citation>
    <scope>NUCLEOTIDE SEQUENCE</scope>
    <source>
        <strain evidence="2">KasaAsao</strain>
        <tissue evidence="2">Whole Snail</tissue>
    </source>
</reference>
<sequence length="285" mass="31030">MAASILDRFWKVFKHQTGNIIGMIHIQALPGTPCNSHSVQEIVDLACKEASLYKNAGVDGIMLENMHDIPYVQSSKLGPEVTSIMSIVCHEVKRMFPHCPVGVQVLAGANKEALAVAKAAGLQFIRAEGFVFAHVADEGITNACAGELLRYRREIGAEDIMIFTDIKKKHSAHAITSDVDVVNTAQAAEFFLSDGVIITGDATGKPASSKEVKAVLGGVTIPVLVGSGVTQDNYHLYKQAHALIVGSYFKHSGHWHENLDLKRIESFMETVKQVRHIPVESTMIM</sequence>
<keyword evidence="3" id="KW-1185">Reference proteome</keyword>
<reference evidence="2" key="1">
    <citation type="journal article" date="2023" name="PLoS Negl. Trop. Dis.">
        <title>A genome sequence for Biomphalaria pfeifferi, the major vector snail for the human-infecting parasite Schistosoma mansoni.</title>
        <authorList>
            <person name="Bu L."/>
            <person name="Lu L."/>
            <person name="Laidemitt M.R."/>
            <person name="Zhang S.M."/>
            <person name="Mutuku M."/>
            <person name="Mkoji G."/>
            <person name="Steinauer M."/>
            <person name="Loker E.S."/>
        </authorList>
    </citation>
    <scope>NUCLEOTIDE SEQUENCE</scope>
    <source>
        <strain evidence="2">KasaAsao</strain>
    </source>
</reference>
<dbReference type="Pfam" id="PF03437">
    <property type="entry name" value="BtpA"/>
    <property type="match status" value="1"/>
</dbReference>
<dbReference type="SUPFAM" id="SSF51366">
    <property type="entry name" value="Ribulose-phoshate binding barrel"/>
    <property type="match status" value="1"/>
</dbReference>
<dbReference type="AlphaFoldDB" id="A0AAD8BBG2"/>
<dbReference type="PANTHER" id="PTHR21381">
    <property type="entry name" value="ZGC:162297"/>
    <property type="match status" value="1"/>
</dbReference>
<evidence type="ECO:0000313" key="2">
    <source>
        <dbReference type="EMBL" id="KAK0051479.1"/>
    </source>
</evidence>
<evidence type="ECO:0000256" key="1">
    <source>
        <dbReference type="ARBA" id="ARBA00006007"/>
    </source>
</evidence>
<protein>
    <recommendedName>
        <fullName evidence="4">BtpA domain containing protein</fullName>
    </recommendedName>
</protein>
<evidence type="ECO:0000313" key="3">
    <source>
        <dbReference type="Proteomes" id="UP001233172"/>
    </source>
</evidence>
<organism evidence="2 3">
    <name type="scientific">Biomphalaria pfeifferi</name>
    <name type="common">Bloodfluke planorb</name>
    <name type="synonym">Freshwater snail</name>
    <dbReference type="NCBI Taxonomy" id="112525"/>
    <lineage>
        <taxon>Eukaryota</taxon>
        <taxon>Metazoa</taxon>
        <taxon>Spiralia</taxon>
        <taxon>Lophotrochozoa</taxon>
        <taxon>Mollusca</taxon>
        <taxon>Gastropoda</taxon>
        <taxon>Heterobranchia</taxon>
        <taxon>Euthyneura</taxon>
        <taxon>Panpulmonata</taxon>
        <taxon>Hygrophila</taxon>
        <taxon>Lymnaeoidea</taxon>
        <taxon>Planorbidae</taxon>
        <taxon>Biomphalaria</taxon>
    </lineage>
</organism>
<name>A0AAD8BBG2_BIOPF</name>
<dbReference type="InterPro" id="IPR005137">
    <property type="entry name" value="BtpA"/>
</dbReference>
<dbReference type="Proteomes" id="UP001233172">
    <property type="component" value="Unassembled WGS sequence"/>
</dbReference>
<dbReference type="PIRSF" id="PIRSF005956">
    <property type="entry name" value="BtpA"/>
    <property type="match status" value="1"/>
</dbReference>
<accession>A0AAD8BBG2</accession>
<proteinExistence type="inferred from homology"/>
<dbReference type="EMBL" id="JASAOG010000103">
    <property type="protein sequence ID" value="KAK0051479.1"/>
    <property type="molecule type" value="Genomic_DNA"/>
</dbReference>
<gene>
    <name evidence="2" type="ORF">Bpfe_019058</name>
</gene>
<dbReference type="NCBIfam" id="TIGR00259">
    <property type="entry name" value="thylakoid_BtpA"/>
    <property type="match status" value="1"/>
</dbReference>
<dbReference type="InterPro" id="IPR011060">
    <property type="entry name" value="RibuloseP-bd_barrel"/>
</dbReference>